<evidence type="ECO:0000256" key="1">
    <source>
        <dbReference type="SAM" id="MobiDB-lite"/>
    </source>
</evidence>
<name>A0ABN7WBL2_GIGMA</name>
<keyword evidence="3" id="KW-1185">Reference proteome</keyword>
<evidence type="ECO:0000313" key="3">
    <source>
        <dbReference type="Proteomes" id="UP000789901"/>
    </source>
</evidence>
<accession>A0ABN7WBL2</accession>
<feature type="compositionally biased region" description="Polar residues" evidence="1">
    <location>
        <begin position="117"/>
        <end position="137"/>
    </location>
</feature>
<sequence>MHSKAIEEDQTMFETIQNKTNECMNGAISAKAAENQEIALNYGAIPTKEDETAESQEILAPAQAEELTVKGDNSQPLSHANAGQGPVVAELVTSENRIDIQSDTDIEGFTTVSYKKTTSMKKGNSQNGKSFSRTTLYGKQGGR</sequence>
<gene>
    <name evidence="2" type="ORF">GMARGA_LOCUS29013</name>
</gene>
<reference evidence="2 3" key="1">
    <citation type="submission" date="2021-06" db="EMBL/GenBank/DDBJ databases">
        <authorList>
            <person name="Kallberg Y."/>
            <person name="Tangrot J."/>
            <person name="Rosling A."/>
        </authorList>
    </citation>
    <scope>NUCLEOTIDE SEQUENCE [LARGE SCALE GENOMIC DNA]</scope>
    <source>
        <strain evidence="2 3">120-4 pot B 10/14</strain>
    </source>
</reference>
<feature type="region of interest" description="Disordered" evidence="1">
    <location>
        <begin position="117"/>
        <end position="143"/>
    </location>
</feature>
<proteinExistence type="predicted"/>
<organism evidence="2 3">
    <name type="scientific">Gigaspora margarita</name>
    <dbReference type="NCBI Taxonomy" id="4874"/>
    <lineage>
        <taxon>Eukaryota</taxon>
        <taxon>Fungi</taxon>
        <taxon>Fungi incertae sedis</taxon>
        <taxon>Mucoromycota</taxon>
        <taxon>Glomeromycotina</taxon>
        <taxon>Glomeromycetes</taxon>
        <taxon>Diversisporales</taxon>
        <taxon>Gigasporaceae</taxon>
        <taxon>Gigaspora</taxon>
    </lineage>
</organism>
<evidence type="ECO:0000313" key="2">
    <source>
        <dbReference type="EMBL" id="CAG8826058.1"/>
    </source>
</evidence>
<dbReference type="Proteomes" id="UP000789901">
    <property type="component" value="Unassembled WGS sequence"/>
</dbReference>
<comment type="caution">
    <text evidence="2">The sequence shown here is derived from an EMBL/GenBank/DDBJ whole genome shotgun (WGS) entry which is preliminary data.</text>
</comment>
<feature type="non-terminal residue" evidence="2">
    <location>
        <position position="143"/>
    </location>
</feature>
<protein>
    <submittedName>
        <fullName evidence="2">43340_t:CDS:1</fullName>
    </submittedName>
</protein>
<dbReference type="EMBL" id="CAJVQB010038281">
    <property type="protein sequence ID" value="CAG8826058.1"/>
    <property type="molecule type" value="Genomic_DNA"/>
</dbReference>